<dbReference type="GO" id="GO:0051537">
    <property type="term" value="F:2 iron, 2 sulfur cluster binding"/>
    <property type="evidence" value="ECO:0007669"/>
    <property type="project" value="UniProtKB-KW"/>
</dbReference>
<dbReference type="Gene3D" id="2.102.10.10">
    <property type="entry name" value="Rieske [2Fe-2S] iron-sulphur domain"/>
    <property type="match status" value="1"/>
</dbReference>
<dbReference type="PANTHER" id="PTHR42981">
    <property type="entry name" value="PYRUVATE DEHYDROGENASE [UBIQUINONE]"/>
    <property type="match status" value="1"/>
</dbReference>
<evidence type="ECO:0000256" key="7">
    <source>
        <dbReference type="RuleBase" id="RU362132"/>
    </source>
</evidence>
<evidence type="ECO:0000256" key="5">
    <source>
        <dbReference type="ARBA" id="ARBA00023014"/>
    </source>
</evidence>
<name>A6G0J0_9BACT</name>
<dbReference type="GO" id="GO:0003824">
    <property type="term" value="F:catalytic activity"/>
    <property type="evidence" value="ECO:0007669"/>
    <property type="project" value="InterPro"/>
</dbReference>
<dbReference type="SUPFAM" id="SSF52518">
    <property type="entry name" value="Thiamin diphosphate-binding fold (THDP-binding)"/>
    <property type="match status" value="2"/>
</dbReference>
<evidence type="ECO:0000259" key="8">
    <source>
        <dbReference type="PROSITE" id="PS51296"/>
    </source>
</evidence>
<dbReference type="InterPro" id="IPR012001">
    <property type="entry name" value="Thiamin_PyroP_enz_TPP-bd_dom"/>
</dbReference>
<proteinExistence type="inferred from homology"/>
<dbReference type="GO" id="GO:0000287">
    <property type="term" value="F:magnesium ion binding"/>
    <property type="evidence" value="ECO:0007669"/>
    <property type="project" value="InterPro"/>
</dbReference>
<dbReference type="InterPro" id="IPR029061">
    <property type="entry name" value="THDP-binding"/>
</dbReference>
<comment type="similarity">
    <text evidence="1 7">Belongs to the TPP enzyme family.</text>
</comment>
<keyword evidence="2" id="KW-0001">2Fe-2S</keyword>
<evidence type="ECO:0000313" key="10">
    <source>
        <dbReference type="Proteomes" id="UP000005801"/>
    </source>
</evidence>
<evidence type="ECO:0000313" key="9">
    <source>
        <dbReference type="EMBL" id="EDM80636.1"/>
    </source>
</evidence>
<dbReference type="PROSITE" id="PS51296">
    <property type="entry name" value="RIESKE"/>
    <property type="match status" value="1"/>
</dbReference>
<keyword evidence="10" id="KW-1185">Reference proteome</keyword>
<dbReference type="InterPro" id="IPR029035">
    <property type="entry name" value="DHS-like_NAD/FAD-binding_dom"/>
</dbReference>
<organism evidence="9 10">
    <name type="scientific">Plesiocystis pacifica SIR-1</name>
    <dbReference type="NCBI Taxonomy" id="391625"/>
    <lineage>
        <taxon>Bacteria</taxon>
        <taxon>Pseudomonadati</taxon>
        <taxon>Myxococcota</taxon>
        <taxon>Polyangia</taxon>
        <taxon>Nannocystales</taxon>
        <taxon>Nannocystaceae</taxon>
        <taxon>Plesiocystis</taxon>
    </lineage>
</organism>
<accession>A6G0J0</accession>
<comment type="caution">
    <text evidence="9">The sequence shown here is derived from an EMBL/GenBank/DDBJ whole genome shotgun (WGS) entry which is preliminary data.</text>
</comment>
<keyword evidence="6 7" id="KW-0786">Thiamine pyrophosphate</keyword>
<dbReference type="SUPFAM" id="SSF50022">
    <property type="entry name" value="ISP domain"/>
    <property type="match status" value="1"/>
</dbReference>
<evidence type="ECO:0000256" key="4">
    <source>
        <dbReference type="ARBA" id="ARBA00023004"/>
    </source>
</evidence>
<protein>
    <submittedName>
        <fullName evidence="9">Thiamine pyrophosphate enzyme-like TPP binding protein</fullName>
    </submittedName>
</protein>
<dbReference type="InterPro" id="IPR036922">
    <property type="entry name" value="Rieske_2Fe-2S_sf"/>
</dbReference>
<dbReference type="Gene3D" id="3.40.50.970">
    <property type="match status" value="2"/>
</dbReference>
<evidence type="ECO:0000256" key="6">
    <source>
        <dbReference type="ARBA" id="ARBA00023052"/>
    </source>
</evidence>
<dbReference type="AlphaFoldDB" id="A6G0J0"/>
<dbReference type="InterPro" id="IPR047210">
    <property type="entry name" value="TPP_PYR_POXB-like"/>
</dbReference>
<keyword evidence="3" id="KW-0479">Metal-binding</keyword>
<dbReference type="Pfam" id="PF00205">
    <property type="entry name" value="TPP_enzyme_M"/>
    <property type="match status" value="1"/>
</dbReference>
<dbReference type="GO" id="GO:0019752">
    <property type="term" value="P:carboxylic acid metabolic process"/>
    <property type="evidence" value="ECO:0007669"/>
    <property type="project" value="UniProtKB-ARBA"/>
</dbReference>
<dbReference type="Gene3D" id="3.40.50.1220">
    <property type="entry name" value="TPP-binding domain"/>
    <property type="match status" value="1"/>
</dbReference>
<dbReference type="eggNOG" id="COG0028">
    <property type="taxonomic scope" value="Bacteria"/>
</dbReference>
<dbReference type="CDD" id="cd03467">
    <property type="entry name" value="Rieske"/>
    <property type="match status" value="1"/>
</dbReference>
<keyword evidence="4" id="KW-0408">Iron</keyword>
<evidence type="ECO:0000256" key="1">
    <source>
        <dbReference type="ARBA" id="ARBA00007812"/>
    </source>
</evidence>
<dbReference type="CDD" id="cd07039">
    <property type="entry name" value="TPP_PYR_POX"/>
    <property type="match status" value="1"/>
</dbReference>
<dbReference type="Pfam" id="PF02776">
    <property type="entry name" value="TPP_enzyme_N"/>
    <property type="match status" value="1"/>
</dbReference>
<evidence type="ECO:0000256" key="3">
    <source>
        <dbReference type="ARBA" id="ARBA00022723"/>
    </source>
</evidence>
<dbReference type="InterPro" id="IPR011766">
    <property type="entry name" value="TPP_enzyme_TPP-bd"/>
</dbReference>
<dbReference type="InterPro" id="IPR017941">
    <property type="entry name" value="Rieske_2Fe-2S"/>
</dbReference>
<reference evidence="9 10" key="1">
    <citation type="submission" date="2007-06" db="EMBL/GenBank/DDBJ databases">
        <authorList>
            <person name="Shimkets L."/>
            <person name="Ferriera S."/>
            <person name="Johnson J."/>
            <person name="Kravitz S."/>
            <person name="Beeson K."/>
            <person name="Sutton G."/>
            <person name="Rogers Y.-H."/>
            <person name="Friedman R."/>
            <person name="Frazier M."/>
            <person name="Venter J.C."/>
        </authorList>
    </citation>
    <scope>NUCLEOTIDE SEQUENCE [LARGE SCALE GENOMIC DNA]</scope>
    <source>
        <strain evidence="9 10">SIR-1</strain>
    </source>
</reference>
<dbReference type="EMBL" id="ABCS01000009">
    <property type="protein sequence ID" value="EDM80636.1"/>
    <property type="molecule type" value="Genomic_DNA"/>
</dbReference>
<dbReference type="InterPro" id="IPR012000">
    <property type="entry name" value="Thiamin_PyroP_enz_cen_dom"/>
</dbReference>
<dbReference type="STRING" id="391625.PPSIR1_37124"/>
<dbReference type="PANTHER" id="PTHR42981:SF2">
    <property type="entry name" value="PYRUVATE DEHYDROGENASE [UBIQUINONE]"/>
    <property type="match status" value="1"/>
</dbReference>
<dbReference type="SUPFAM" id="SSF52467">
    <property type="entry name" value="DHS-like NAD/FAD-binding domain"/>
    <property type="match status" value="1"/>
</dbReference>
<dbReference type="Pfam" id="PF00355">
    <property type="entry name" value="Rieske"/>
    <property type="match status" value="1"/>
</dbReference>
<gene>
    <name evidence="9" type="ORF">PPSIR1_37124</name>
</gene>
<dbReference type="GO" id="GO:0030976">
    <property type="term" value="F:thiamine pyrophosphate binding"/>
    <property type="evidence" value="ECO:0007669"/>
    <property type="project" value="InterPro"/>
</dbReference>
<evidence type="ECO:0000256" key="2">
    <source>
        <dbReference type="ARBA" id="ARBA00022714"/>
    </source>
</evidence>
<sequence>MWTTLTVDPTSLTQARLAAHWASQIIAAVGTHLVPAKADFGHTNLGWEHATQAVTGRALDDLGTRVGLRVADMTLLVLRGQDTPEGLATLSLHGRTLSEAHALLRAALNEALGKDVGELPLPDYAMPAHPVRDGAAFDTEGLDEALGALARWMANSHDLLERFARGDEQASEVRLWPHHFDMATLTTLVPHADAEKAKSVNVGVSMGDGSYPEPYAYVSPYPYPPSREEAPALTFGRWHTEGFFAAVLTGSELLAGGAEGQAQRLESFFVQASGISRTLLGVGAAPRRSPKLVWYKAAEIEELGEGRVKSVNAGHRGVCLTRHEGCYSALTNACPHQGGPLGEGSIENGWLRCPWHGWDFHPRTGQSPDGHDDGLETFPVEVREDGVYVGVAPEDPHARDASDVIAETLTNWGVRWVFGMVGHSNLGLADALRRRTETGELGYVGIRHEGAAAFAVSAYGKLTGRPAACLAIAGPGATNLLTGLWDANVDRAPAIALTGQVQSQVLGRGAFQEIDLEAAYGGVAQFSASVLHDSHFAELANLACKRAILGRGVSHLVFPDEVQTLPAPDAAAGTPEGRMPDLHTAPSPASLDAAVEALEAAERPVIIVGHGARFAMAEIVALAEEFNIPVVTTFKAKGQISDAHPLGCGVLGRSGTPVASWFMNESDRLLVLGSSFSNHTGITSYKPIVQVDFEAEALGRRHAVDVPVLGEIGVTVGLLRERLRAAKLAFIDQREEVASRWAIWREEKRSRLDDDMGKGINSAAIFDALGRKAPSDAIIAVDVGNNTYSFGRYFEAREHTILMSGYLGSIGFSLPAAMGAWVATQEDDPAFKGRKVISVSGDGGLGQYLADFTTWAKYGMNITHVLLNNGELGKISKEQRVGGWDVWQTGLHNPNFARFADNCGGLGIRVETLDELDAALERALAHEGPALVEIMADALLF</sequence>
<feature type="domain" description="Rieske" evidence="8">
    <location>
        <begin position="294"/>
        <end position="389"/>
    </location>
</feature>
<keyword evidence="5" id="KW-0411">Iron-sulfur</keyword>
<dbReference type="Pfam" id="PF02775">
    <property type="entry name" value="TPP_enzyme_C"/>
    <property type="match status" value="1"/>
</dbReference>
<dbReference type="InterPro" id="IPR047211">
    <property type="entry name" value="POXB-like"/>
</dbReference>
<dbReference type="Proteomes" id="UP000005801">
    <property type="component" value="Unassembled WGS sequence"/>
</dbReference>